<feature type="region of interest" description="Disordered" evidence="1">
    <location>
        <begin position="14"/>
        <end position="60"/>
    </location>
</feature>
<evidence type="ECO:0000313" key="2">
    <source>
        <dbReference type="EMBL" id="GMI46670.1"/>
    </source>
</evidence>
<gene>
    <name evidence="2" type="ORF">TrCOL_g1620</name>
</gene>
<feature type="compositionally biased region" description="Gly residues" evidence="1">
    <location>
        <begin position="127"/>
        <end position="136"/>
    </location>
</feature>
<feature type="region of interest" description="Disordered" evidence="1">
    <location>
        <begin position="269"/>
        <end position="308"/>
    </location>
</feature>
<keyword evidence="3" id="KW-1185">Reference proteome</keyword>
<dbReference type="AlphaFoldDB" id="A0A9W7GJZ1"/>
<feature type="compositionally biased region" description="Basic and acidic residues" evidence="1">
    <location>
        <begin position="14"/>
        <end position="23"/>
    </location>
</feature>
<proteinExistence type="predicted"/>
<dbReference type="EMBL" id="BRYA01000310">
    <property type="protein sequence ID" value="GMI46670.1"/>
    <property type="molecule type" value="Genomic_DNA"/>
</dbReference>
<feature type="compositionally biased region" description="Basic residues" evidence="1">
    <location>
        <begin position="24"/>
        <end position="33"/>
    </location>
</feature>
<organism evidence="2 3">
    <name type="scientific">Triparma columacea</name>
    <dbReference type="NCBI Taxonomy" id="722753"/>
    <lineage>
        <taxon>Eukaryota</taxon>
        <taxon>Sar</taxon>
        <taxon>Stramenopiles</taxon>
        <taxon>Ochrophyta</taxon>
        <taxon>Bolidophyceae</taxon>
        <taxon>Parmales</taxon>
        <taxon>Triparmaceae</taxon>
        <taxon>Triparma</taxon>
    </lineage>
</organism>
<accession>A0A9W7GJZ1</accession>
<comment type="caution">
    <text evidence="2">The sequence shown here is derived from an EMBL/GenBank/DDBJ whole genome shotgun (WGS) entry which is preliminary data.</text>
</comment>
<feature type="compositionally biased region" description="Acidic residues" evidence="1">
    <location>
        <begin position="277"/>
        <end position="287"/>
    </location>
</feature>
<evidence type="ECO:0000256" key="1">
    <source>
        <dbReference type="SAM" id="MobiDB-lite"/>
    </source>
</evidence>
<reference evidence="3" key="1">
    <citation type="journal article" date="2023" name="Commun. Biol.">
        <title>Genome analysis of Parmales, the sister group of diatoms, reveals the evolutionary specialization of diatoms from phago-mixotrophs to photoautotrophs.</title>
        <authorList>
            <person name="Ban H."/>
            <person name="Sato S."/>
            <person name="Yoshikawa S."/>
            <person name="Yamada K."/>
            <person name="Nakamura Y."/>
            <person name="Ichinomiya M."/>
            <person name="Sato N."/>
            <person name="Blanc-Mathieu R."/>
            <person name="Endo H."/>
            <person name="Kuwata A."/>
            <person name="Ogata H."/>
        </authorList>
    </citation>
    <scope>NUCLEOTIDE SEQUENCE [LARGE SCALE GENOMIC DNA]</scope>
</reference>
<feature type="region of interest" description="Disordered" evidence="1">
    <location>
        <begin position="109"/>
        <end position="210"/>
    </location>
</feature>
<sequence>MSLLISSEEAVNIEDSKKCDAKAPRKSPPKRPALRGILKMSKNGPSVAKSKPTPATINGRDDVKMFVSGLRGEMAAMGVDLGSSSISSSTHPGKMEEGKTLVVGEVKISGGSGSLGSKEAPTVGVLKGAGDGGGKRGPQTNARATGERKSSSSRFKSDAAAGGRDNANAEKKKKSAFKSGGILERPMPPSVVGDSDDTHKSKLPLSGQGDKIEGFDLDFDVVAKSEWKEGGEQDDDDADDFVDDLDLQGCSLAESIMMEGGKRGEALKVPGDKGWLDEEDEEGDYDDVLDKSEEDKEEDEEEMGNNSLEDARERALFLEVYTLIQNLLTPNTKVYTAHLWTGAGDWRGMEYGDVELQRREGVRARIANAIKNTNLDDAELKRKWADLTNTFDFSAGATKTGEEGWKVFAVVMGKVVFMREATIEAIPIGQERRKALERIATLFTGTFT</sequence>
<protein>
    <submittedName>
        <fullName evidence="2">Uncharacterized protein</fullName>
    </submittedName>
</protein>
<dbReference type="Proteomes" id="UP001165065">
    <property type="component" value="Unassembled WGS sequence"/>
</dbReference>
<name>A0A9W7GJZ1_9STRA</name>
<evidence type="ECO:0000313" key="3">
    <source>
        <dbReference type="Proteomes" id="UP001165065"/>
    </source>
</evidence>